<gene>
    <name evidence="2" type="ORF">VPR01S_19_00230</name>
</gene>
<organism evidence="2 3">
    <name type="scientific">Vibrio proteolyticus NBRC 13287</name>
    <dbReference type="NCBI Taxonomy" id="1219065"/>
    <lineage>
        <taxon>Bacteria</taxon>
        <taxon>Pseudomonadati</taxon>
        <taxon>Pseudomonadota</taxon>
        <taxon>Gammaproteobacteria</taxon>
        <taxon>Vibrionales</taxon>
        <taxon>Vibrionaceae</taxon>
        <taxon>Vibrio</taxon>
    </lineage>
</organism>
<evidence type="ECO:0000256" key="1">
    <source>
        <dbReference type="SAM" id="Phobius"/>
    </source>
</evidence>
<dbReference type="RefSeq" id="WP_021706709.1">
    <property type="nucleotide sequence ID" value="NZ_BATJ01000019.1"/>
</dbReference>
<sequence length="63" mass="7407">MYEYIEWSWGWYIALLVLLTPLNLFFRESKGQRSQIRLDHNMFACFAGSAFWSGIINLAIGFL</sequence>
<evidence type="ECO:0000313" key="2">
    <source>
        <dbReference type="EMBL" id="GAD68741.1"/>
    </source>
</evidence>
<comment type="caution">
    <text evidence="2">The sequence shown here is derived from an EMBL/GenBank/DDBJ whole genome shotgun (WGS) entry which is preliminary data.</text>
</comment>
<dbReference type="EMBL" id="BATJ01000019">
    <property type="protein sequence ID" value="GAD68741.1"/>
    <property type="molecule type" value="Genomic_DNA"/>
</dbReference>
<evidence type="ECO:0000313" key="3">
    <source>
        <dbReference type="Proteomes" id="UP000016570"/>
    </source>
</evidence>
<feature type="transmembrane region" description="Helical" evidence="1">
    <location>
        <begin position="6"/>
        <end position="26"/>
    </location>
</feature>
<accession>U2ZLV3</accession>
<feature type="transmembrane region" description="Helical" evidence="1">
    <location>
        <begin position="38"/>
        <end position="60"/>
    </location>
</feature>
<keyword evidence="1" id="KW-1133">Transmembrane helix</keyword>
<dbReference type="Proteomes" id="UP000016570">
    <property type="component" value="Unassembled WGS sequence"/>
</dbReference>
<keyword evidence="1" id="KW-0812">Transmembrane</keyword>
<proteinExistence type="predicted"/>
<reference evidence="2 3" key="1">
    <citation type="submission" date="2013-09" db="EMBL/GenBank/DDBJ databases">
        <title>Whole genome shotgun sequence of Vibrio proteolyticus NBRC 13287.</title>
        <authorList>
            <person name="Isaki S."/>
            <person name="Hosoyama A."/>
            <person name="Numata M."/>
            <person name="Hashimoto M."/>
            <person name="Hosoyama Y."/>
            <person name="Tsuchikane K."/>
            <person name="Noguchi M."/>
            <person name="Hirakata S."/>
            <person name="Ichikawa N."/>
            <person name="Ohji S."/>
            <person name="Yamazoe A."/>
            <person name="Fujita N."/>
        </authorList>
    </citation>
    <scope>NUCLEOTIDE SEQUENCE [LARGE SCALE GENOMIC DNA]</scope>
    <source>
        <strain evidence="2 3">NBRC 13287</strain>
    </source>
</reference>
<protein>
    <submittedName>
        <fullName evidence="2">Uncharacterized protein</fullName>
    </submittedName>
</protein>
<dbReference type="AlphaFoldDB" id="U2ZLV3"/>
<keyword evidence="1" id="KW-0472">Membrane</keyword>
<keyword evidence="3" id="KW-1185">Reference proteome</keyword>
<name>U2ZLV3_VIBPR</name>